<feature type="transmembrane region" description="Helical" evidence="2">
    <location>
        <begin position="262"/>
        <end position="280"/>
    </location>
</feature>
<dbReference type="FunFam" id="2.60.40.10:FF:000437">
    <property type="entry name" value="Beat-IIIc, isoform A"/>
    <property type="match status" value="1"/>
</dbReference>
<proteinExistence type="predicted"/>
<dbReference type="Gene3D" id="2.60.40.10">
    <property type="entry name" value="Immunoglobulins"/>
    <property type="match status" value="2"/>
</dbReference>
<feature type="signal peptide" evidence="3">
    <location>
        <begin position="1"/>
        <end position="22"/>
    </location>
</feature>
<dbReference type="InterPro" id="IPR013162">
    <property type="entry name" value="CD80_C2-set"/>
</dbReference>
<keyword evidence="2" id="KW-0812">Transmembrane</keyword>
<feature type="domain" description="Ig-like" evidence="4">
    <location>
        <begin position="14"/>
        <end position="130"/>
    </location>
</feature>
<dbReference type="InterPro" id="IPR007110">
    <property type="entry name" value="Ig-like_dom"/>
</dbReference>
<dbReference type="PROSITE" id="PS50835">
    <property type="entry name" value="IG_LIKE"/>
    <property type="match status" value="2"/>
</dbReference>
<dbReference type="InterPro" id="IPR013151">
    <property type="entry name" value="Immunoglobulin_dom"/>
</dbReference>
<comment type="caution">
    <text evidence="5">The sequence shown here is derived from an EMBL/GenBank/DDBJ whole genome shotgun (WGS) entry which is preliminary data.</text>
</comment>
<protein>
    <recommendedName>
        <fullName evidence="4">Ig-like domain-containing protein</fullName>
    </recommendedName>
</protein>
<dbReference type="Pfam" id="PF00047">
    <property type="entry name" value="ig"/>
    <property type="match status" value="1"/>
</dbReference>
<organism evidence="5 6">
    <name type="scientific">Scylla paramamosain</name>
    <name type="common">Mud crab</name>
    <dbReference type="NCBI Taxonomy" id="85552"/>
    <lineage>
        <taxon>Eukaryota</taxon>
        <taxon>Metazoa</taxon>
        <taxon>Ecdysozoa</taxon>
        <taxon>Arthropoda</taxon>
        <taxon>Crustacea</taxon>
        <taxon>Multicrustacea</taxon>
        <taxon>Malacostraca</taxon>
        <taxon>Eumalacostraca</taxon>
        <taxon>Eucarida</taxon>
        <taxon>Decapoda</taxon>
        <taxon>Pleocyemata</taxon>
        <taxon>Brachyura</taxon>
        <taxon>Eubrachyura</taxon>
        <taxon>Portunoidea</taxon>
        <taxon>Portunidae</taxon>
        <taxon>Portuninae</taxon>
        <taxon>Scylla</taxon>
    </lineage>
</organism>
<dbReference type="Proteomes" id="UP001487740">
    <property type="component" value="Unassembled WGS sequence"/>
</dbReference>
<gene>
    <name evidence="5" type="ORF">O3P69_014826</name>
</gene>
<keyword evidence="3" id="KW-0732">Signal</keyword>
<dbReference type="SUPFAM" id="SSF48726">
    <property type="entry name" value="Immunoglobulin"/>
    <property type="match status" value="2"/>
</dbReference>
<dbReference type="EMBL" id="JARAKH010000022">
    <property type="protein sequence ID" value="KAK8392658.1"/>
    <property type="molecule type" value="Genomic_DNA"/>
</dbReference>
<feature type="domain" description="Ig-like" evidence="4">
    <location>
        <begin position="139"/>
        <end position="242"/>
    </location>
</feature>
<sequence length="295" mass="32146">MDTTLLATTLLLLPCLHAVAAGLRITKVEVPRYLIVGKQATLRCHLALEGDVLYSLKWWKDGKQFYQYIPQNNPPNVVFTVPGITVNPQHAELNEVELVDVQTTSTGQYKCEVVAEGPTFNTDVMAANMTILDTPDEPPRITGLEPNYRDGETIALNCTSSRSRPPAALTWAINGRQVGPEHLLTYPVVSEGKPPLHTSTLGLSLTARPHLFAGGTLDLRCSATLHEYVWRSDVTATLDNVTYSQPHHLPTLSKTNGSSGQGVSLSLLLLLTMMMLMMTVKATALAPLSHSPLLT</sequence>
<keyword evidence="2" id="KW-1133">Transmembrane helix</keyword>
<dbReference type="InterPro" id="IPR013783">
    <property type="entry name" value="Ig-like_fold"/>
</dbReference>
<accession>A0AAW0U021</accession>
<dbReference type="Pfam" id="PF08205">
    <property type="entry name" value="C2-set_2"/>
    <property type="match status" value="1"/>
</dbReference>
<dbReference type="InterPro" id="IPR036179">
    <property type="entry name" value="Ig-like_dom_sf"/>
</dbReference>
<evidence type="ECO:0000256" key="3">
    <source>
        <dbReference type="SAM" id="SignalP"/>
    </source>
</evidence>
<feature type="chain" id="PRO_5043676590" description="Ig-like domain-containing protein" evidence="3">
    <location>
        <begin position="23"/>
        <end position="295"/>
    </location>
</feature>
<evidence type="ECO:0000313" key="6">
    <source>
        <dbReference type="Proteomes" id="UP001487740"/>
    </source>
</evidence>
<evidence type="ECO:0000259" key="4">
    <source>
        <dbReference type="PROSITE" id="PS50835"/>
    </source>
</evidence>
<keyword evidence="6" id="KW-1185">Reference proteome</keyword>
<dbReference type="AlphaFoldDB" id="A0AAW0U021"/>
<evidence type="ECO:0000256" key="1">
    <source>
        <dbReference type="ARBA" id="ARBA00023157"/>
    </source>
</evidence>
<keyword evidence="1" id="KW-1015">Disulfide bond</keyword>
<evidence type="ECO:0000256" key="2">
    <source>
        <dbReference type="SAM" id="Phobius"/>
    </source>
</evidence>
<evidence type="ECO:0000313" key="5">
    <source>
        <dbReference type="EMBL" id="KAK8392658.1"/>
    </source>
</evidence>
<name>A0AAW0U021_SCYPA</name>
<dbReference type="PANTHER" id="PTHR21261">
    <property type="entry name" value="BEAT PROTEIN"/>
    <property type="match status" value="1"/>
</dbReference>
<reference evidence="5 6" key="1">
    <citation type="submission" date="2023-03" db="EMBL/GenBank/DDBJ databases">
        <title>High-quality genome of Scylla paramamosain provides insights in environmental adaptation.</title>
        <authorList>
            <person name="Zhang L."/>
        </authorList>
    </citation>
    <scope>NUCLEOTIDE SEQUENCE [LARGE SCALE GENOMIC DNA]</scope>
    <source>
        <strain evidence="5">LZ_2023a</strain>
        <tissue evidence="5">Muscle</tissue>
    </source>
</reference>
<keyword evidence="2" id="KW-0472">Membrane</keyword>
<dbReference type="PANTHER" id="PTHR21261:SF15">
    <property type="entry name" value="BEATEN PATH IIIA, ISOFORM D-RELATED"/>
    <property type="match status" value="1"/>
</dbReference>